<proteinExistence type="predicted"/>
<keyword evidence="2" id="KW-0812">Transmembrane</keyword>
<sequence>MSAPSLITHFPEGDTIHNTLGSLLLGNLASGVFFGITIVQVYLYFVRAGEDHWFMKSLIVSLLYVAHLTRTPVIDLSPSVLDAFHLASITDSIYGYAVTNFGDPGPLVSPQWGILAMTAAGGVSDTIVRGGRQAVVNIGQRRVEPLRVRQYHRFADVINYLGLLFMSSRKTAFIVEAKILGNMISIAKVGWILNIGFVAPAVSDILLTVTLFITLRQRQDGADHTISGSTDSIIASLIFYSIQSGALTCILAIVCLVTHVVKPYTYITFGFYFLMPKVYLNALLATLNARKGLRAHRGRSRGRELISNAFRKLHRRPQKRQHREEELRIQIQTVTERVADAPMQDIELQHHAWEEKGPLQMVIIGPPDHSLVKSRSDGSESAAEQGSL</sequence>
<dbReference type="InterPro" id="IPR045339">
    <property type="entry name" value="DUF6534"/>
</dbReference>
<organism evidence="4 5">
    <name type="scientific">Meripilus lineatus</name>
    <dbReference type="NCBI Taxonomy" id="2056292"/>
    <lineage>
        <taxon>Eukaryota</taxon>
        <taxon>Fungi</taxon>
        <taxon>Dikarya</taxon>
        <taxon>Basidiomycota</taxon>
        <taxon>Agaricomycotina</taxon>
        <taxon>Agaricomycetes</taxon>
        <taxon>Polyporales</taxon>
        <taxon>Meripilaceae</taxon>
        <taxon>Meripilus</taxon>
    </lineage>
</organism>
<evidence type="ECO:0000313" key="4">
    <source>
        <dbReference type="EMBL" id="KAJ3483956.1"/>
    </source>
</evidence>
<feature type="transmembrane region" description="Helical" evidence="2">
    <location>
        <begin position="191"/>
        <end position="213"/>
    </location>
</feature>
<feature type="domain" description="DUF6534" evidence="3">
    <location>
        <begin position="201"/>
        <end position="291"/>
    </location>
</feature>
<feature type="transmembrane region" description="Helical" evidence="2">
    <location>
        <begin position="20"/>
        <end position="46"/>
    </location>
</feature>
<feature type="transmembrane region" description="Helical" evidence="2">
    <location>
        <begin position="266"/>
        <end position="287"/>
    </location>
</feature>
<dbReference type="AlphaFoldDB" id="A0AAD5V6S4"/>
<feature type="transmembrane region" description="Helical" evidence="2">
    <location>
        <begin position="234"/>
        <end position="260"/>
    </location>
</feature>
<keyword evidence="2" id="KW-0472">Membrane</keyword>
<protein>
    <recommendedName>
        <fullName evidence="3">DUF6534 domain-containing protein</fullName>
    </recommendedName>
</protein>
<keyword evidence="5" id="KW-1185">Reference proteome</keyword>
<comment type="caution">
    <text evidence="4">The sequence shown here is derived from an EMBL/GenBank/DDBJ whole genome shotgun (WGS) entry which is preliminary data.</text>
</comment>
<dbReference type="Pfam" id="PF20152">
    <property type="entry name" value="DUF6534"/>
    <property type="match status" value="1"/>
</dbReference>
<feature type="region of interest" description="Disordered" evidence="1">
    <location>
        <begin position="365"/>
        <end position="388"/>
    </location>
</feature>
<evidence type="ECO:0000259" key="3">
    <source>
        <dbReference type="Pfam" id="PF20152"/>
    </source>
</evidence>
<evidence type="ECO:0000313" key="5">
    <source>
        <dbReference type="Proteomes" id="UP001212997"/>
    </source>
</evidence>
<dbReference type="Proteomes" id="UP001212997">
    <property type="component" value="Unassembled WGS sequence"/>
</dbReference>
<dbReference type="PANTHER" id="PTHR40465">
    <property type="entry name" value="CHROMOSOME 1, WHOLE GENOME SHOTGUN SEQUENCE"/>
    <property type="match status" value="1"/>
</dbReference>
<accession>A0AAD5V6S4</accession>
<gene>
    <name evidence="4" type="ORF">NLI96_g5963</name>
</gene>
<name>A0AAD5V6S4_9APHY</name>
<dbReference type="EMBL" id="JANAWD010000207">
    <property type="protein sequence ID" value="KAJ3483956.1"/>
    <property type="molecule type" value="Genomic_DNA"/>
</dbReference>
<evidence type="ECO:0000256" key="2">
    <source>
        <dbReference type="SAM" id="Phobius"/>
    </source>
</evidence>
<evidence type="ECO:0000256" key="1">
    <source>
        <dbReference type="SAM" id="MobiDB-lite"/>
    </source>
</evidence>
<feature type="transmembrane region" description="Helical" evidence="2">
    <location>
        <begin position="157"/>
        <end position="179"/>
    </location>
</feature>
<dbReference type="PANTHER" id="PTHR40465:SF1">
    <property type="entry name" value="DUF6534 DOMAIN-CONTAINING PROTEIN"/>
    <property type="match status" value="1"/>
</dbReference>
<keyword evidence="2" id="KW-1133">Transmembrane helix</keyword>
<reference evidence="4" key="1">
    <citation type="submission" date="2022-07" db="EMBL/GenBank/DDBJ databases">
        <title>Genome Sequence of Physisporinus lineatus.</title>
        <authorList>
            <person name="Buettner E."/>
        </authorList>
    </citation>
    <scope>NUCLEOTIDE SEQUENCE</scope>
    <source>
        <strain evidence="4">VT162</strain>
    </source>
</reference>